<evidence type="ECO:0000313" key="3">
    <source>
        <dbReference type="Proteomes" id="UP000054815"/>
    </source>
</evidence>
<feature type="chain" id="PRO_5006873221" evidence="1">
    <location>
        <begin position="23"/>
        <end position="147"/>
    </location>
</feature>
<dbReference type="AlphaFoldDB" id="A0A0V0YEH7"/>
<reference evidence="2 3" key="1">
    <citation type="submission" date="2015-01" db="EMBL/GenBank/DDBJ databases">
        <title>Evolution of Trichinella species and genotypes.</title>
        <authorList>
            <person name="Korhonen P.K."/>
            <person name="Edoardo P."/>
            <person name="Giuseppe L.R."/>
            <person name="Gasser R.B."/>
        </authorList>
    </citation>
    <scope>NUCLEOTIDE SEQUENCE [LARGE SCALE GENOMIC DNA]</scope>
    <source>
        <strain evidence="2">ISS141</strain>
    </source>
</reference>
<keyword evidence="1" id="KW-0732">Signal</keyword>
<name>A0A0V0YEH7_TRIPS</name>
<dbReference type="EMBL" id="JYDU01000022">
    <property type="protein sequence ID" value="KRX98352.1"/>
    <property type="molecule type" value="Genomic_DNA"/>
</dbReference>
<protein>
    <submittedName>
        <fullName evidence="2">Uncharacterized protein</fullName>
    </submittedName>
</protein>
<comment type="caution">
    <text evidence="2">The sequence shown here is derived from an EMBL/GenBank/DDBJ whole genome shotgun (WGS) entry which is preliminary data.</text>
</comment>
<proteinExistence type="predicted"/>
<gene>
    <name evidence="2" type="ORF">T4E_6592</name>
</gene>
<feature type="signal peptide" evidence="1">
    <location>
        <begin position="1"/>
        <end position="22"/>
    </location>
</feature>
<sequence length="147" mass="17254">MITKRFLLISLIFSIRINICKAVITTEQILYTFQMMVQDWFNESQTSNCYYVVQKVKGTVLYEDFMSTEFEFKRSNCTKQQMPAHLVRKEYGCFSINSEDLKHIMKCTILHKGFTVSLQSINNFAAQCHNADINALYEIEKLFPNIH</sequence>
<evidence type="ECO:0000313" key="2">
    <source>
        <dbReference type="EMBL" id="KRX98352.1"/>
    </source>
</evidence>
<evidence type="ECO:0000256" key="1">
    <source>
        <dbReference type="SAM" id="SignalP"/>
    </source>
</evidence>
<organism evidence="2 3">
    <name type="scientific">Trichinella pseudospiralis</name>
    <name type="common">Parasitic roundworm</name>
    <dbReference type="NCBI Taxonomy" id="6337"/>
    <lineage>
        <taxon>Eukaryota</taxon>
        <taxon>Metazoa</taxon>
        <taxon>Ecdysozoa</taxon>
        <taxon>Nematoda</taxon>
        <taxon>Enoplea</taxon>
        <taxon>Dorylaimia</taxon>
        <taxon>Trichinellida</taxon>
        <taxon>Trichinellidae</taxon>
        <taxon>Trichinella</taxon>
    </lineage>
</organism>
<accession>A0A0V0YEH7</accession>
<dbReference type="Proteomes" id="UP000054815">
    <property type="component" value="Unassembled WGS sequence"/>
</dbReference>